<organism evidence="2 3">
    <name type="scientific">Halobellus rubicundus</name>
    <dbReference type="NCBI Taxonomy" id="2996466"/>
    <lineage>
        <taxon>Archaea</taxon>
        <taxon>Methanobacteriati</taxon>
        <taxon>Methanobacteriota</taxon>
        <taxon>Stenosarchaea group</taxon>
        <taxon>Halobacteria</taxon>
        <taxon>Halobacteriales</taxon>
        <taxon>Haloferacaceae</taxon>
        <taxon>Halobellus</taxon>
    </lineage>
</organism>
<gene>
    <name evidence="2" type="ORF">OS889_14105</name>
</gene>
<dbReference type="EMBL" id="JBGNYA010000001">
    <property type="protein sequence ID" value="MFA1612131.1"/>
    <property type="molecule type" value="Genomic_DNA"/>
</dbReference>
<accession>A0ABD5MJE0</accession>
<evidence type="ECO:0000313" key="3">
    <source>
        <dbReference type="Proteomes" id="UP001570511"/>
    </source>
</evidence>
<proteinExistence type="predicted"/>
<keyword evidence="3" id="KW-1185">Reference proteome</keyword>
<dbReference type="AlphaFoldDB" id="A0ABD5MJE0"/>
<dbReference type="Pfam" id="PF23367">
    <property type="entry name" value="DUF7091"/>
    <property type="match status" value="1"/>
</dbReference>
<name>A0ABD5MJE0_9EURY</name>
<dbReference type="InterPro" id="IPR055517">
    <property type="entry name" value="DUF7091"/>
</dbReference>
<protein>
    <recommendedName>
        <fullName evidence="4">Ferredoxin</fullName>
    </recommendedName>
</protein>
<feature type="region of interest" description="Disordered" evidence="1">
    <location>
        <begin position="25"/>
        <end position="48"/>
    </location>
</feature>
<comment type="caution">
    <text evidence="2">The sequence shown here is derived from an EMBL/GenBank/DDBJ whole genome shotgun (WGS) entry which is preliminary data.</text>
</comment>
<evidence type="ECO:0008006" key="4">
    <source>
        <dbReference type="Google" id="ProtNLM"/>
    </source>
</evidence>
<evidence type="ECO:0000256" key="1">
    <source>
        <dbReference type="SAM" id="MobiDB-lite"/>
    </source>
</evidence>
<dbReference type="RefSeq" id="WP_372390808.1">
    <property type="nucleotide sequence ID" value="NZ_JBGNYA010000001.1"/>
</dbReference>
<dbReference type="Proteomes" id="UP001570511">
    <property type="component" value="Unassembled WGS sequence"/>
</dbReference>
<reference evidence="2 3" key="1">
    <citation type="submission" date="2024-08" db="EMBL/GenBank/DDBJ databases">
        <title>Halobellus sp. MBLA0158 whole genome sequence.</title>
        <authorList>
            <person name="Hwang C.Y."/>
            <person name="Cho E.-S."/>
            <person name="Seo M.-J."/>
        </authorList>
    </citation>
    <scope>NUCLEOTIDE SEQUENCE [LARGE SCALE GENOMIC DNA]</scope>
    <source>
        <strain evidence="2 3">MBLA0158</strain>
    </source>
</reference>
<evidence type="ECO:0000313" key="2">
    <source>
        <dbReference type="EMBL" id="MFA1612131.1"/>
    </source>
</evidence>
<feature type="compositionally biased region" description="Basic and acidic residues" evidence="1">
    <location>
        <begin position="25"/>
        <end position="34"/>
    </location>
</feature>
<sequence length="102" mass="11463">MSDRLERLLREKFREAGRQYARARDAYQEGRVDSEGQAAGTDAAGALPRDDEGRVRIVCRRHADRRAVDVDDEGRPSCFEADHPDCEGCAQDVRDGIVETWG</sequence>